<gene>
    <name evidence="1" type="ORF">SAMN05660918_2686</name>
</gene>
<proteinExistence type="predicted"/>
<keyword evidence="2" id="KW-1185">Reference proteome</keyword>
<dbReference type="RefSeq" id="WP_091314725.1">
    <property type="nucleotide sequence ID" value="NZ_CBCSJU010000003.1"/>
</dbReference>
<dbReference type="SUPFAM" id="SSF160113">
    <property type="entry name" value="YegP-like"/>
    <property type="match status" value="2"/>
</dbReference>
<dbReference type="OrthoDB" id="1439045at2"/>
<sequence length="121" mass="14174">MATFVISKKLSGHYKYELTSRRGKTIFISNAFELRFECEDEIELLKKSIEKLFFMRFRSPAGKFYFKIILNDKELAVSRKYSTQLMLEKGINEILKYGAKAEYLDFSKSEDIFPPAEDVFG</sequence>
<evidence type="ECO:0008006" key="3">
    <source>
        <dbReference type="Google" id="ProtNLM"/>
    </source>
</evidence>
<name>A0A1H6WXN8_9FLAO</name>
<dbReference type="EMBL" id="FNYA01000007">
    <property type="protein sequence ID" value="SEJ21633.1"/>
    <property type="molecule type" value="Genomic_DNA"/>
</dbReference>
<dbReference type="InterPro" id="IPR036913">
    <property type="entry name" value="YegP-like_sf"/>
</dbReference>
<protein>
    <recommendedName>
        <fullName evidence="3">DUF1508 domain-containing protein</fullName>
    </recommendedName>
</protein>
<dbReference type="Gene3D" id="2.30.29.80">
    <property type="match status" value="1"/>
</dbReference>
<dbReference type="Proteomes" id="UP000199702">
    <property type="component" value="Unassembled WGS sequence"/>
</dbReference>
<evidence type="ECO:0000313" key="1">
    <source>
        <dbReference type="EMBL" id="SEJ21633.1"/>
    </source>
</evidence>
<organism evidence="1 2">
    <name type="scientific">Flavobacterium terrigena</name>
    <dbReference type="NCBI Taxonomy" id="402734"/>
    <lineage>
        <taxon>Bacteria</taxon>
        <taxon>Pseudomonadati</taxon>
        <taxon>Bacteroidota</taxon>
        <taxon>Flavobacteriia</taxon>
        <taxon>Flavobacteriales</taxon>
        <taxon>Flavobacteriaceae</taxon>
        <taxon>Flavobacterium</taxon>
    </lineage>
</organism>
<dbReference type="AlphaFoldDB" id="A0A1H6WXN8"/>
<reference evidence="2" key="1">
    <citation type="submission" date="2016-10" db="EMBL/GenBank/DDBJ databases">
        <authorList>
            <person name="Varghese N."/>
            <person name="Submissions S."/>
        </authorList>
    </citation>
    <scope>NUCLEOTIDE SEQUENCE [LARGE SCALE GENOMIC DNA]</scope>
    <source>
        <strain evidence="2">DSM 17934</strain>
    </source>
</reference>
<accession>A0A1H6WXN8</accession>
<dbReference type="STRING" id="402734.SAMN05660918_2686"/>
<evidence type="ECO:0000313" key="2">
    <source>
        <dbReference type="Proteomes" id="UP000199702"/>
    </source>
</evidence>